<gene>
    <name evidence="2" type="ORF">Aph01nite_10400</name>
</gene>
<dbReference type="InterPro" id="IPR052356">
    <property type="entry name" value="Thiol_S-MT"/>
</dbReference>
<dbReference type="Pfam" id="PF08241">
    <property type="entry name" value="Methyltransf_11"/>
    <property type="match status" value="1"/>
</dbReference>
<organism evidence="2 3">
    <name type="scientific">Acrocarpospora phusangensis</name>
    <dbReference type="NCBI Taxonomy" id="1070424"/>
    <lineage>
        <taxon>Bacteria</taxon>
        <taxon>Bacillati</taxon>
        <taxon>Actinomycetota</taxon>
        <taxon>Actinomycetes</taxon>
        <taxon>Streptosporangiales</taxon>
        <taxon>Streptosporangiaceae</taxon>
        <taxon>Acrocarpospora</taxon>
    </lineage>
</organism>
<dbReference type="PANTHER" id="PTHR45036:SF1">
    <property type="entry name" value="METHYLTRANSFERASE LIKE 7A"/>
    <property type="match status" value="1"/>
</dbReference>
<dbReference type="Gene3D" id="3.40.50.150">
    <property type="entry name" value="Vaccinia Virus protein VP39"/>
    <property type="match status" value="1"/>
</dbReference>
<proteinExistence type="predicted"/>
<keyword evidence="2" id="KW-0808">Transferase</keyword>
<keyword evidence="3" id="KW-1185">Reference proteome</keyword>
<dbReference type="InterPro" id="IPR029063">
    <property type="entry name" value="SAM-dependent_MTases_sf"/>
</dbReference>
<dbReference type="Proteomes" id="UP000640052">
    <property type="component" value="Unassembled WGS sequence"/>
</dbReference>
<sequence length="209" mass="23161">MTVYQANPVRGRLNSLTFRLLDRYAHHLLGDRKQALFADLPETIAELGPGTGANFRYYRPGTRVIAIEPNPHMRSALTAHAAARGIAVDLRARPAEDTGLPSASVDVVVCTLVLCTVPDPLAAVRETLRVLRPGGRLIFVEHVAGEGGYARLQRGLARPWRWFFEGCEVRRDTEHILRDAGFTEIKLERYTLKSVFGPINPQIAGVAIR</sequence>
<evidence type="ECO:0000313" key="2">
    <source>
        <dbReference type="EMBL" id="GIH22730.1"/>
    </source>
</evidence>
<evidence type="ECO:0000259" key="1">
    <source>
        <dbReference type="Pfam" id="PF08241"/>
    </source>
</evidence>
<protein>
    <submittedName>
        <fullName evidence="2">Methyltransferase</fullName>
    </submittedName>
</protein>
<feature type="domain" description="Methyltransferase type 11" evidence="1">
    <location>
        <begin position="46"/>
        <end position="139"/>
    </location>
</feature>
<dbReference type="PANTHER" id="PTHR45036">
    <property type="entry name" value="METHYLTRANSFERASE LIKE 7B"/>
    <property type="match status" value="1"/>
</dbReference>
<dbReference type="GO" id="GO:0032259">
    <property type="term" value="P:methylation"/>
    <property type="evidence" value="ECO:0007669"/>
    <property type="project" value="UniProtKB-KW"/>
</dbReference>
<evidence type="ECO:0000313" key="3">
    <source>
        <dbReference type="Proteomes" id="UP000640052"/>
    </source>
</evidence>
<dbReference type="RefSeq" id="WP_204039568.1">
    <property type="nucleotide sequence ID" value="NZ_BOOA01000006.1"/>
</dbReference>
<keyword evidence="2" id="KW-0489">Methyltransferase</keyword>
<dbReference type="CDD" id="cd02440">
    <property type="entry name" value="AdoMet_MTases"/>
    <property type="match status" value="1"/>
</dbReference>
<dbReference type="AlphaFoldDB" id="A0A919UNJ1"/>
<comment type="caution">
    <text evidence="2">The sequence shown here is derived from an EMBL/GenBank/DDBJ whole genome shotgun (WGS) entry which is preliminary data.</text>
</comment>
<accession>A0A919UNJ1</accession>
<dbReference type="GO" id="GO:0008757">
    <property type="term" value="F:S-adenosylmethionine-dependent methyltransferase activity"/>
    <property type="evidence" value="ECO:0007669"/>
    <property type="project" value="InterPro"/>
</dbReference>
<dbReference type="SUPFAM" id="SSF53335">
    <property type="entry name" value="S-adenosyl-L-methionine-dependent methyltransferases"/>
    <property type="match status" value="1"/>
</dbReference>
<reference evidence="2" key="1">
    <citation type="submission" date="2021-01" db="EMBL/GenBank/DDBJ databases">
        <title>Whole genome shotgun sequence of Acrocarpospora phusangensis NBRC 108782.</title>
        <authorList>
            <person name="Komaki H."/>
            <person name="Tamura T."/>
        </authorList>
    </citation>
    <scope>NUCLEOTIDE SEQUENCE</scope>
    <source>
        <strain evidence="2">NBRC 108782</strain>
    </source>
</reference>
<dbReference type="InterPro" id="IPR013216">
    <property type="entry name" value="Methyltransf_11"/>
</dbReference>
<dbReference type="EMBL" id="BOOA01000006">
    <property type="protein sequence ID" value="GIH22730.1"/>
    <property type="molecule type" value="Genomic_DNA"/>
</dbReference>
<name>A0A919UNJ1_9ACTN</name>